<reference evidence="1" key="2">
    <citation type="journal article" date="2015" name="Fish Shellfish Immunol.">
        <title>Early steps in the European eel (Anguilla anguilla)-Vibrio vulnificus interaction in the gills: Role of the RtxA13 toxin.</title>
        <authorList>
            <person name="Callol A."/>
            <person name="Pajuelo D."/>
            <person name="Ebbesson L."/>
            <person name="Teles M."/>
            <person name="MacKenzie S."/>
            <person name="Amaro C."/>
        </authorList>
    </citation>
    <scope>NUCLEOTIDE SEQUENCE</scope>
</reference>
<proteinExistence type="predicted"/>
<evidence type="ECO:0000313" key="1">
    <source>
        <dbReference type="EMBL" id="JAH48875.1"/>
    </source>
</evidence>
<accession>A0A0E9T7P2</accession>
<name>A0A0E9T7P2_ANGAN</name>
<dbReference type="EMBL" id="GBXM01059702">
    <property type="protein sequence ID" value="JAH48875.1"/>
    <property type="molecule type" value="Transcribed_RNA"/>
</dbReference>
<reference evidence="1" key="1">
    <citation type="submission" date="2014-11" db="EMBL/GenBank/DDBJ databases">
        <authorList>
            <person name="Amaro Gonzalez C."/>
        </authorList>
    </citation>
    <scope>NUCLEOTIDE SEQUENCE</scope>
</reference>
<protein>
    <submittedName>
        <fullName evidence="1">Uncharacterized protein</fullName>
    </submittedName>
</protein>
<dbReference type="AlphaFoldDB" id="A0A0E9T7P2"/>
<sequence length="27" mass="3102">MTRCRHTLRGNPWAVCDWLRPGTGSET</sequence>
<organism evidence="1">
    <name type="scientific">Anguilla anguilla</name>
    <name type="common">European freshwater eel</name>
    <name type="synonym">Muraena anguilla</name>
    <dbReference type="NCBI Taxonomy" id="7936"/>
    <lineage>
        <taxon>Eukaryota</taxon>
        <taxon>Metazoa</taxon>
        <taxon>Chordata</taxon>
        <taxon>Craniata</taxon>
        <taxon>Vertebrata</taxon>
        <taxon>Euteleostomi</taxon>
        <taxon>Actinopterygii</taxon>
        <taxon>Neopterygii</taxon>
        <taxon>Teleostei</taxon>
        <taxon>Anguilliformes</taxon>
        <taxon>Anguillidae</taxon>
        <taxon>Anguilla</taxon>
    </lineage>
</organism>